<dbReference type="PIRSF" id="PIRSF000136">
    <property type="entry name" value="LGO_GLO"/>
    <property type="match status" value="1"/>
</dbReference>
<dbReference type="Gene3D" id="1.10.45.10">
    <property type="entry name" value="Vanillyl-alcohol Oxidase, Chain A, domain 4"/>
    <property type="match status" value="1"/>
</dbReference>
<dbReference type="Gene3D" id="3.30.70.2530">
    <property type="match status" value="1"/>
</dbReference>
<dbReference type="PANTHER" id="PTHR43762">
    <property type="entry name" value="L-GULONOLACTONE OXIDASE"/>
    <property type="match status" value="1"/>
</dbReference>
<dbReference type="InterPro" id="IPR016171">
    <property type="entry name" value="Vanillyl_alc_oxidase_C-sub2"/>
</dbReference>
<dbReference type="Gene3D" id="3.30.465.10">
    <property type="match status" value="1"/>
</dbReference>
<keyword evidence="1" id="KW-0285">Flavoprotein</keyword>
<dbReference type="InterPro" id="IPR007173">
    <property type="entry name" value="ALO_C"/>
</dbReference>
<proteinExistence type="predicted"/>
<dbReference type="Proteomes" id="UP001261624">
    <property type="component" value="Unassembled WGS sequence"/>
</dbReference>
<dbReference type="Pfam" id="PF04030">
    <property type="entry name" value="ALO"/>
    <property type="match status" value="1"/>
</dbReference>
<evidence type="ECO:0000256" key="1">
    <source>
        <dbReference type="ARBA" id="ARBA00022827"/>
    </source>
</evidence>
<dbReference type="InterPro" id="IPR010031">
    <property type="entry name" value="FAD_lactone_oxidase-like"/>
</dbReference>
<reference evidence="4 5" key="1">
    <citation type="submission" date="2023-09" db="EMBL/GenBank/DDBJ databases">
        <authorList>
            <person name="Rey-Velasco X."/>
        </authorList>
    </citation>
    <scope>NUCLEOTIDE SEQUENCE [LARGE SCALE GENOMIC DNA]</scope>
    <source>
        <strain evidence="4 5">F188</strain>
    </source>
</reference>
<keyword evidence="5" id="KW-1185">Reference proteome</keyword>
<dbReference type="InterPro" id="IPR016167">
    <property type="entry name" value="FAD-bd_PCMH_sub1"/>
</dbReference>
<dbReference type="SUPFAM" id="SSF56176">
    <property type="entry name" value="FAD-binding/transporter-associated domain-like"/>
    <property type="match status" value="1"/>
</dbReference>
<dbReference type="InterPro" id="IPR036318">
    <property type="entry name" value="FAD-bd_PCMH-like_sf"/>
</dbReference>
<dbReference type="PANTHER" id="PTHR43762:SF1">
    <property type="entry name" value="D-ARABINONO-1,4-LACTONE OXIDASE"/>
    <property type="match status" value="1"/>
</dbReference>
<evidence type="ECO:0000313" key="5">
    <source>
        <dbReference type="Proteomes" id="UP001261624"/>
    </source>
</evidence>
<evidence type="ECO:0000259" key="3">
    <source>
        <dbReference type="PROSITE" id="PS51387"/>
    </source>
</evidence>
<dbReference type="EMBL" id="JAVRHM010000011">
    <property type="protein sequence ID" value="MDT0690309.1"/>
    <property type="molecule type" value="Genomic_DNA"/>
</dbReference>
<dbReference type="PROSITE" id="PS51387">
    <property type="entry name" value="FAD_PCMH"/>
    <property type="match status" value="1"/>
</dbReference>
<dbReference type="InterPro" id="IPR016169">
    <property type="entry name" value="FAD-bd_PCMH_sub2"/>
</dbReference>
<feature type="domain" description="FAD-binding PCMH-type" evidence="3">
    <location>
        <begin position="10"/>
        <end position="176"/>
    </location>
</feature>
<evidence type="ECO:0000256" key="2">
    <source>
        <dbReference type="ARBA" id="ARBA00023002"/>
    </source>
</evidence>
<accession>A0ABU3E2T9</accession>
<comment type="caution">
    <text evidence="4">The sequence shown here is derived from an EMBL/GenBank/DDBJ whole genome shotgun (WGS) entry which is preliminary data.</text>
</comment>
<name>A0ABU3E2T9_9FLAO</name>
<dbReference type="RefSeq" id="WP_311684698.1">
    <property type="nucleotide sequence ID" value="NZ_JAVRHM010000011.1"/>
</dbReference>
<keyword evidence="2" id="KW-0560">Oxidoreductase</keyword>
<dbReference type="InterPro" id="IPR016166">
    <property type="entry name" value="FAD-bd_PCMH"/>
</dbReference>
<sequence length="419" mass="46835">MKNTNWAENLTYSTDNVHYPTTLEQVQEVVKKCSKIRTLGSRHSFNSIADSTENQVSLKHLNKVVSLNKVAHTVTIEGGMNYGELAPYLQENGYALHNLASLPHISVVGACTTATHGSGVNSNSLASAVAALEFVNAAGDIICMSKEKDGEAFKGAVVNLGALGVVTKLTLDLQPSFNIKQLVYRNLPMQALKDDFLAIMSGGYSVSLFTTWKNKNINQVWIKQDEKGKSSGSTPDSYGALPATQHMHPLEELSAEHATEQMGVTGLWYERLPHFKMGFMPSAGKELQSEFFVPVVHAYEAMMAIEQLHEKVSPYLFVSEIRIIASDDLWMSPFYQRASIAFHFTWKQEWESVKNLLPLIEKALAPYKPLPHWGKLFTMAPPVLQGRLPKLNDFKHLVRHHDPQGKFRNSFLQEKLYDS</sequence>
<organism evidence="4 5">
    <name type="scientific">Autumnicola patrickiae</name>
    <dbReference type="NCBI Taxonomy" id="3075591"/>
    <lineage>
        <taxon>Bacteria</taxon>
        <taxon>Pseudomonadati</taxon>
        <taxon>Bacteroidota</taxon>
        <taxon>Flavobacteriia</taxon>
        <taxon>Flavobacteriales</taxon>
        <taxon>Flavobacteriaceae</taxon>
        <taxon>Autumnicola</taxon>
    </lineage>
</organism>
<gene>
    <name evidence="4" type="ORF">RM549_10970</name>
</gene>
<keyword evidence="1" id="KW-0274">FAD</keyword>
<dbReference type="InterPro" id="IPR006094">
    <property type="entry name" value="Oxid_FAD_bind_N"/>
</dbReference>
<protein>
    <submittedName>
        <fullName evidence="4">FAD-binding protein</fullName>
    </submittedName>
</protein>
<dbReference type="Gene3D" id="3.30.70.2520">
    <property type="match status" value="1"/>
</dbReference>
<evidence type="ECO:0000313" key="4">
    <source>
        <dbReference type="EMBL" id="MDT0690309.1"/>
    </source>
</evidence>
<dbReference type="Pfam" id="PF01565">
    <property type="entry name" value="FAD_binding_4"/>
    <property type="match status" value="1"/>
</dbReference>
<dbReference type="Gene3D" id="3.30.43.10">
    <property type="entry name" value="Uridine Diphospho-n-acetylenolpyruvylglucosamine Reductase, domain 2"/>
    <property type="match status" value="1"/>
</dbReference>